<evidence type="ECO:0000313" key="2">
    <source>
        <dbReference type="Proteomes" id="UP000053660"/>
    </source>
</evidence>
<name>A0A0B1S0W3_OESDE</name>
<reference evidence="1 2" key="1">
    <citation type="submission" date="2014-03" db="EMBL/GenBank/DDBJ databases">
        <title>Draft genome of the hookworm Oesophagostomum dentatum.</title>
        <authorList>
            <person name="Mitreva M."/>
        </authorList>
    </citation>
    <scope>NUCLEOTIDE SEQUENCE [LARGE SCALE GENOMIC DNA]</scope>
    <source>
        <strain evidence="1 2">OD-Hann</strain>
    </source>
</reference>
<dbReference type="Proteomes" id="UP000053660">
    <property type="component" value="Unassembled WGS sequence"/>
</dbReference>
<keyword evidence="2" id="KW-1185">Reference proteome</keyword>
<sequence length="50" mass="5726">MSGTLMICGISEDLKKNLRSFRFSNSTSTNVLVLKIDRETQQMILEESME</sequence>
<evidence type="ECO:0000313" key="1">
    <source>
        <dbReference type="EMBL" id="KHJ77536.1"/>
    </source>
</evidence>
<organism evidence="1 2">
    <name type="scientific">Oesophagostomum dentatum</name>
    <name type="common">Nodular worm</name>
    <dbReference type="NCBI Taxonomy" id="61180"/>
    <lineage>
        <taxon>Eukaryota</taxon>
        <taxon>Metazoa</taxon>
        <taxon>Ecdysozoa</taxon>
        <taxon>Nematoda</taxon>
        <taxon>Chromadorea</taxon>
        <taxon>Rhabditida</taxon>
        <taxon>Rhabditina</taxon>
        <taxon>Rhabditomorpha</taxon>
        <taxon>Strongyloidea</taxon>
        <taxon>Strongylidae</taxon>
        <taxon>Oesophagostomum</taxon>
    </lineage>
</organism>
<protein>
    <submittedName>
        <fullName evidence="1">Uncharacterized protein</fullName>
    </submittedName>
</protein>
<gene>
    <name evidence="1" type="ORF">OESDEN_22844</name>
</gene>
<dbReference type="Gene3D" id="3.40.20.10">
    <property type="entry name" value="Severin"/>
    <property type="match status" value="1"/>
</dbReference>
<dbReference type="AlphaFoldDB" id="A0A0B1S0W3"/>
<dbReference type="OrthoDB" id="3919494at2759"/>
<dbReference type="InterPro" id="IPR029006">
    <property type="entry name" value="ADF-H/Gelsolin-like_dom_sf"/>
</dbReference>
<feature type="non-terminal residue" evidence="1">
    <location>
        <position position="50"/>
    </location>
</feature>
<proteinExistence type="predicted"/>
<dbReference type="EMBL" id="KN610665">
    <property type="protein sequence ID" value="KHJ77536.1"/>
    <property type="molecule type" value="Genomic_DNA"/>
</dbReference>
<dbReference type="SUPFAM" id="SSF55753">
    <property type="entry name" value="Actin depolymerizing proteins"/>
    <property type="match status" value="1"/>
</dbReference>
<accession>A0A0B1S0W3</accession>